<name>A0AA86TQZ7_9FABA</name>
<evidence type="ECO:0000313" key="2">
    <source>
        <dbReference type="Proteomes" id="UP001189624"/>
    </source>
</evidence>
<dbReference type="Proteomes" id="UP001189624">
    <property type="component" value="Chromosome 9"/>
</dbReference>
<dbReference type="EMBL" id="OY731406">
    <property type="protein sequence ID" value="CAJ1975602.1"/>
    <property type="molecule type" value="Genomic_DNA"/>
</dbReference>
<sequence length="91" mass="10632">MPVDIDSCELQQLEHIYYNIVFIQSLKPRINRNPLVSALEPCLREIKLTCNSNIFLSNKKSTHFLFEYKKSGDGKVYDSFTISRDYRDVLA</sequence>
<evidence type="ECO:0000313" key="1">
    <source>
        <dbReference type="EMBL" id="CAJ1975602.1"/>
    </source>
</evidence>
<dbReference type="Gramene" id="rna-AYBTSS11_LOCUS27728">
    <property type="protein sequence ID" value="CAJ1975602.1"/>
    <property type="gene ID" value="gene-AYBTSS11_LOCUS27728"/>
</dbReference>
<keyword evidence="2" id="KW-1185">Reference proteome</keyword>
<dbReference type="AlphaFoldDB" id="A0AA86TQZ7"/>
<protein>
    <submittedName>
        <fullName evidence="1">Uncharacterized protein</fullName>
    </submittedName>
</protein>
<reference evidence="1" key="1">
    <citation type="submission" date="2023-10" db="EMBL/GenBank/DDBJ databases">
        <authorList>
            <person name="Domelevo Entfellner J.-B."/>
        </authorList>
    </citation>
    <scope>NUCLEOTIDE SEQUENCE</scope>
</reference>
<gene>
    <name evidence="1" type="ORF">AYBTSS11_LOCUS27728</name>
</gene>
<proteinExistence type="predicted"/>
<organism evidence="1 2">
    <name type="scientific">Sphenostylis stenocarpa</name>
    <dbReference type="NCBI Taxonomy" id="92480"/>
    <lineage>
        <taxon>Eukaryota</taxon>
        <taxon>Viridiplantae</taxon>
        <taxon>Streptophyta</taxon>
        <taxon>Embryophyta</taxon>
        <taxon>Tracheophyta</taxon>
        <taxon>Spermatophyta</taxon>
        <taxon>Magnoliopsida</taxon>
        <taxon>eudicotyledons</taxon>
        <taxon>Gunneridae</taxon>
        <taxon>Pentapetalae</taxon>
        <taxon>rosids</taxon>
        <taxon>fabids</taxon>
        <taxon>Fabales</taxon>
        <taxon>Fabaceae</taxon>
        <taxon>Papilionoideae</taxon>
        <taxon>50 kb inversion clade</taxon>
        <taxon>NPAAA clade</taxon>
        <taxon>indigoferoid/millettioid clade</taxon>
        <taxon>Phaseoleae</taxon>
        <taxon>Sphenostylis</taxon>
    </lineage>
</organism>
<accession>A0AA86TQZ7</accession>